<dbReference type="Proteomes" id="UP000318733">
    <property type="component" value="Unassembled WGS sequence"/>
</dbReference>
<keyword evidence="2" id="KW-1185">Reference proteome</keyword>
<dbReference type="RefSeq" id="WP_144246705.1">
    <property type="nucleotide sequence ID" value="NZ_VLPK01000001.1"/>
</dbReference>
<proteinExistence type="predicted"/>
<evidence type="ECO:0000313" key="1">
    <source>
        <dbReference type="EMBL" id="TSJ43140.1"/>
    </source>
</evidence>
<name>A0A556MT74_9SPHI</name>
<dbReference type="PROSITE" id="PS51257">
    <property type="entry name" value="PROKAR_LIPOPROTEIN"/>
    <property type="match status" value="1"/>
</dbReference>
<accession>A0A556MT74</accession>
<sequence length="166" mass="18197">MTKTLLTVICVSLFLFSCDRKSEVKKPSGISVTIDGADKSYNVFPYANLYDGEAKGSNIILTAASNKESIGDSFQLEIKANSPLTKGTYYNDGSNKYLTIIYFVPNFNIFGPKAYVTDLGGTHKSTITITSISKTNIQGTFSAQLMRDDNTTINVDNGKFNFDIPQ</sequence>
<evidence type="ECO:0000313" key="2">
    <source>
        <dbReference type="Proteomes" id="UP000318733"/>
    </source>
</evidence>
<gene>
    <name evidence="1" type="ORF">FO440_02820</name>
</gene>
<reference evidence="1 2" key="1">
    <citation type="submission" date="2019-07" db="EMBL/GenBank/DDBJ databases">
        <authorList>
            <person name="Huq M.A."/>
        </authorList>
    </citation>
    <scope>NUCLEOTIDE SEQUENCE [LARGE SCALE GENOMIC DNA]</scope>
    <source>
        <strain evidence="1 2">MAH-19</strain>
    </source>
</reference>
<dbReference type="EMBL" id="VLPK01000001">
    <property type="protein sequence ID" value="TSJ43140.1"/>
    <property type="molecule type" value="Genomic_DNA"/>
</dbReference>
<protein>
    <submittedName>
        <fullName evidence="1">Uncharacterized protein</fullName>
    </submittedName>
</protein>
<organism evidence="1 2">
    <name type="scientific">Mucilaginibacter corticis</name>
    <dbReference type="NCBI Taxonomy" id="2597670"/>
    <lineage>
        <taxon>Bacteria</taxon>
        <taxon>Pseudomonadati</taxon>
        <taxon>Bacteroidota</taxon>
        <taxon>Sphingobacteriia</taxon>
        <taxon>Sphingobacteriales</taxon>
        <taxon>Sphingobacteriaceae</taxon>
        <taxon>Mucilaginibacter</taxon>
    </lineage>
</organism>
<comment type="caution">
    <text evidence="1">The sequence shown here is derived from an EMBL/GenBank/DDBJ whole genome shotgun (WGS) entry which is preliminary data.</text>
</comment>
<dbReference type="AlphaFoldDB" id="A0A556MT74"/>
<dbReference type="OrthoDB" id="1494942at2"/>